<feature type="compositionally biased region" description="Basic and acidic residues" evidence="1">
    <location>
        <begin position="11"/>
        <end position="20"/>
    </location>
</feature>
<keyword evidence="3" id="KW-1185">Reference proteome</keyword>
<feature type="non-terminal residue" evidence="2">
    <location>
        <position position="1"/>
    </location>
</feature>
<dbReference type="EMBL" id="CABDUW010000739">
    <property type="protein sequence ID" value="VTJ74387.1"/>
    <property type="molecule type" value="Genomic_DNA"/>
</dbReference>
<reference evidence="2" key="1">
    <citation type="submission" date="2019-04" db="EMBL/GenBank/DDBJ databases">
        <authorList>
            <person name="Alioto T."/>
            <person name="Alioto T."/>
        </authorList>
    </citation>
    <scope>NUCLEOTIDE SEQUENCE [LARGE SCALE GENOMIC DNA]</scope>
</reference>
<feature type="region of interest" description="Disordered" evidence="1">
    <location>
        <begin position="1"/>
        <end position="74"/>
    </location>
</feature>
<protein>
    <submittedName>
        <fullName evidence="2">Uncharacterized protein</fullName>
    </submittedName>
</protein>
<evidence type="ECO:0000313" key="2">
    <source>
        <dbReference type="EMBL" id="VTJ74387.1"/>
    </source>
</evidence>
<feature type="compositionally biased region" description="Polar residues" evidence="1">
    <location>
        <begin position="1"/>
        <end position="10"/>
    </location>
</feature>
<sequence>TFLNNRSPNIKHTERNREVRCGGGGDQSGAGAALPACSAPSSGRCREPETRARSGPAGAREDVNVHPRRPHGHA</sequence>
<name>A0A5E4BXM7_MARMO</name>
<evidence type="ECO:0000313" key="3">
    <source>
        <dbReference type="Proteomes" id="UP000335636"/>
    </source>
</evidence>
<organism evidence="2 3">
    <name type="scientific">Marmota monax</name>
    <name type="common">Woodchuck</name>
    <dbReference type="NCBI Taxonomy" id="9995"/>
    <lineage>
        <taxon>Eukaryota</taxon>
        <taxon>Metazoa</taxon>
        <taxon>Chordata</taxon>
        <taxon>Craniata</taxon>
        <taxon>Vertebrata</taxon>
        <taxon>Euteleostomi</taxon>
        <taxon>Mammalia</taxon>
        <taxon>Eutheria</taxon>
        <taxon>Euarchontoglires</taxon>
        <taxon>Glires</taxon>
        <taxon>Rodentia</taxon>
        <taxon>Sciuromorpha</taxon>
        <taxon>Sciuridae</taxon>
        <taxon>Xerinae</taxon>
        <taxon>Marmotini</taxon>
        <taxon>Marmota</taxon>
    </lineage>
</organism>
<dbReference type="AlphaFoldDB" id="A0A5E4BXM7"/>
<evidence type="ECO:0000256" key="1">
    <source>
        <dbReference type="SAM" id="MobiDB-lite"/>
    </source>
</evidence>
<proteinExistence type="predicted"/>
<comment type="caution">
    <text evidence="2">The sequence shown here is derived from an EMBL/GenBank/DDBJ whole genome shotgun (WGS) entry which is preliminary data.</text>
</comment>
<dbReference type="Proteomes" id="UP000335636">
    <property type="component" value="Unassembled WGS sequence"/>
</dbReference>
<accession>A0A5E4BXM7</accession>
<feature type="non-terminal residue" evidence="2">
    <location>
        <position position="74"/>
    </location>
</feature>
<gene>
    <name evidence="2" type="ORF">MONAX_5E010259</name>
</gene>